<feature type="non-terminal residue" evidence="1">
    <location>
        <position position="192"/>
    </location>
</feature>
<dbReference type="AlphaFoldDB" id="A0A0F9K088"/>
<gene>
    <name evidence="1" type="ORF">LCGC14_1762510</name>
</gene>
<sequence>MKTSLLPTLSIKRPISGLRPKEPHISKLVRKPAEPIVYPLEIKKSGAKVENEIIDALFELKGIAEEFNAYLVQKYNKDFFKTKTLEELKVEYEPLATEYGLIKDAPDRFKMDAQQIAFYIQKVRRHRRMVCQEYPLTDTEAFISVGRNVFQARDLEKHLPIVPIDRKYNDMLVWEKPMAGFFYTMGIDTSEG</sequence>
<dbReference type="EMBL" id="LAZR01016414">
    <property type="protein sequence ID" value="KKM04613.1"/>
    <property type="molecule type" value="Genomic_DNA"/>
</dbReference>
<reference evidence="1" key="1">
    <citation type="journal article" date="2015" name="Nature">
        <title>Complex archaea that bridge the gap between prokaryotes and eukaryotes.</title>
        <authorList>
            <person name="Spang A."/>
            <person name="Saw J.H."/>
            <person name="Jorgensen S.L."/>
            <person name="Zaremba-Niedzwiedzka K."/>
            <person name="Martijn J."/>
            <person name="Lind A.E."/>
            <person name="van Eijk R."/>
            <person name="Schleper C."/>
            <person name="Guy L."/>
            <person name="Ettema T.J."/>
        </authorList>
    </citation>
    <scope>NUCLEOTIDE SEQUENCE</scope>
</reference>
<comment type="caution">
    <text evidence="1">The sequence shown here is derived from an EMBL/GenBank/DDBJ whole genome shotgun (WGS) entry which is preliminary data.</text>
</comment>
<protein>
    <submittedName>
        <fullName evidence="1">Uncharacterized protein</fullName>
    </submittedName>
</protein>
<proteinExistence type="predicted"/>
<organism evidence="1">
    <name type="scientific">marine sediment metagenome</name>
    <dbReference type="NCBI Taxonomy" id="412755"/>
    <lineage>
        <taxon>unclassified sequences</taxon>
        <taxon>metagenomes</taxon>
        <taxon>ecological metagenomes</taxon>
    </lineage>
</organism>
<evidence type="ECO:0000313" key="1">
    <source>
        <dbReference type="EMBL" id="KKM04613.1"/>
    </source>
</evidence>
<name>A0A0F9K088_9ZZZZ</name>
<accession>A0A0F9K088</accession>